<accession>A0ABQ0KVD6</accession>
<reference evidence="2" key="1">
    <citation type="submission" date="2014-09" db="EMBL/GenBank/DDBJ databases">
        <title>Genome sequence of the luminous mushroom Mycena chlorophos for searching fungal bioluminescence genes.</title>
        <authorList>
            <person name="Tanaka Y."/>
            <person name="Kasuga D."/>
            <person name="Oba Y."/>
            <person name="Hase S."/>
            <person name="Sato K."/>
            <person name="Oba Y."/>
            <person name="Sakakibara Y."/>
        </authorList>
    </citation>
    <scope>NUCLEOTIDE SEQUENCE</scope>
</reference>
<feature type="region of interest" description="Disordered" evidence="1">
    <location>
        <begin position="313"/>
        <end position="346"/>
    </location>
</feature>
<dbReference type="Proteomes" id="UP000815677">
    <property type="component" value="Unassembled WGS sequence"/>
</dbReference>
<name>A0ABQ0KVD6_MYCCL</name>
<evidence type="ECO:0000313" key="3">
    <source>
        <dbReference type="Proteomes" id="UP000815677"/>
    </source>
</evidence>
<dbReference type="EMBL" id="DF838346">
    <property type="protein sequence ID" value="GAT42857.1"/>
    <property type="molecule type" value="Genomic_DNA"/>
</dbReference>
<feature type="compositionally biased region" description="Basic residues" evidence="1">
    <location>
        <begin position="336"/>
        <end position="346"/>
    </location>
</feature>
<evidence type="ECO:0000313" key="2">
    <source>
        <dbReference type="EMBL" id="GAT42857.1"/>
    </source>
</evidence>
<protein>
    <recommendedName>
        <fullName evidence="4">C2H2-type domain-containing protein</fullName>
    </recommendedName>
</protein>
<organism evidence="2 3">
    <name type="scientific">Mycena chlorophos</name>
    <name type="common">Agaric fungus</name>
    <name type="synonym">Agaricus chlorophos</name>
    <dbReference type="NCBI Taxonomy" id="658473"/>
    <lineage>
        <taxon>Eukaryota</taxon>
        <taxon>Fungi</taxon>
        <taxon>Dikarya</taxon>
        <taxon>Basidiomycota</taxon>
        <taxon>Agaricomycotina</taxon>
        <taxon>Agaricomycetes</taxon>
        <taxon>Agaricomycetidae</taxon>
        <taxon>Agaricales</taxon>
        <taxon>Marasmiineae</taxon>
        <taxon>Mycenaceae</taxon>
        <taxon>Mycena</taxon>
    </lineage>
</organism>
<gene>
    <name evidence="2" type="ORF">MCHLO_00554</name>
</gene>
<feature type="region of interest" description="Disordered" evidence="1">
    <location>
        <begin position="45"/>
        <end position="68"/>
    </location>
</feature>
<evidence type="ECO:0000256" key="1">
    <source>
        <dbReference type="SAM" id="MobiDB-lite"/>
    </source>
</evidence>
<proteinExistence type="predicted"/>
<keyword evidence="3" id="KW-1185">Reference proteome</keyword>
<evidence type="ECO:0008006" key="4">
    <source>
        <dbReference type="Google" id="ProtNLM"/>
    </source>
</evidence>
<sequence length="346" mass="39106">MPKVLLHVENGNENTEPRLMIRLRTSHCLPRALWPVSLSRQLAARRRPSATGVPDSESSAKDLPAPKKVWPPLNKKTTSLACEKATYRKLMPISRSRTGAWAAAPIFVQRSACIVVARYLASVFYQHIHDLPIDEITPWLLSFTDLHAFLEGSYRIPAEILQTPCPFSGCFHQLQPGTTPAQAQQHLSIKHAPSGSRTDSLVCPTRCSTRPMQHRNLGRHLAQQHLRTEAQVRAVVANVAAWFDDEEIEEGRLSANARADNIAALVCKRCLRFAFAEDVMDGIDPETGKEKWVEKFLFDDGKQYEEHAAECFGLDPDDEEQFRNDQDDSEDEQPSPKRRRLSEKNH</sequence>